<accession>A0A7J7IDP8</accession>
<dbReference type="InterPro" id="IPR018098">
    <property type="entry name" value="Ribosomal_eS24_CS"/>
</dbReference>
<dbReference type="Gene3D" id="3.30.70.3370">
    <property type="match status" value="1"/>
</dbReference>
<protein>
    <recommendedName>
        <fullName evidence="5">40S ribosomal protein S24</fullName>
    </recommendedName>
</protein>
<sequence length="129" mass="14947">MEKAAVTIRTRKFMRNPLLRRRQFVVEILHPGRACVTKNEAAERIAQMYNCDPQNVVLFGFRYAFGGGRTTGFGLIYDDMDSLLSIEPRYRVVRKGLAKAREGSRKQRKERKNRALRARGKVRAKILYA</sequence>
<gene>
    <name evidence="6" type="primary">RPS24</name>
    <name evidence="6" type="ORF">F1559_002019</name>
</gene>
<dbReference type="PROSITE" id="PS00529">
    <property type="entry name" value="RIBOSOMAL_S24E"/>
    <property type="match status" value="1"/>
</dbReference>
<dbReference type="GO" id="GO:0005840">
    <property type="term" value="C:ribosome"/>
    <property type="evidence" value="ECO:0007669"/>
    <property type="project" value="UniProtKB-KW"/>
</dbReference>
<dbReference type="InterPro" id="IPR001976">
    <property type="entry name" value="Ribosomal_eS24"/>
</dbReference>
<evidence type="ECO:0000256" key="3">
    <source>
        <dbReference type="ARBA" id="ARBA00023274"/>
    </source>
</evidence>
<dbReference type="SUPFAM" id="SSF54189">
    <property type="entry name" value="Ribosomal proteins S24e, L23 and L15e"/>
    <property type="match status" value="1"/>
</dbReference>
<dbReference type="EMBL" id="VWRR01000020">
    <property type="protein sequence ID" value="KAF6000451.1"/>
    <property type="molecule type" value="Genomic_DNA"/>
</dbReference>
<reference evidence="6 7" key="1">
    <citation type="journal article" date="2020" name="J. Phycol.">
        <title>Comparative genome analysis reveals Cyanidiococcus gen. nov., a new extremophilic red algal genus sister to Cyanidioschyzon (Cyanidioschyzonaceae, Rhodophyta).</title>
        <authorList>
            <person name="Liu S.-L."/>
            <person name="Chiang Y.-R."/>
            <person name="Yoon H.S."/>
            <person name="Fu H.-Y."/>
        </authorList>
    </citation>
    <scope>NUCLEOTIDE SEQUENCE [LARGE SCALE GENOMIC DNA]</scope>
    <source>
        <strain evidence="6 7">THAL066</strain>
    </source>
</reference>
<dbReference type="InterPro" id="IPR012678">
    <property type="entry name" value="Ribosomal_uL23/eL15/eS24_sf"/>
</dbReference>
<evidence type="ECO:0000256" key="4">
    <source>
        <dbReference type="RuleBase" id="RU004381"/>
    </source>
</evidence>
<dbReference type="GO" id="GO:0003735">
    <property type="term" value="F:structural constituent of ribosome"/>
    <property type="evidence" value="ECO:0007669"/>
    <property type="project" value="InterPro"/>
</dbReference>
<keyword evidence="2 4" id="KW-0689">Ribosomal protein</keyword>
<keyword evidence="3 4" id="KW-0687">Ribonucleoprotein</keyword>
<comment type="similarity">
    <text evidence="1 4">Belongs to the eukaryotic ribosomal protein eS24 family.</text>
</comment>
<dbReference type="AlphaFoldDB" id="A0A7J7IDP8"/>
<evidence type="ECO:0000256" key="2">
    <source>
        <dbReference type="ARBA" id="ARBA00022980"/>
    </source>
</evidence>
<dbReference type="InterPro" id="IPR053709">
    <property type="entry name" value="eRP_eS24_sf"/>
</dbReference>
<dbReference type="Pfam" id="PF01282">
    <property type="entry name" value="Ribosomal_S24e"/>
    <property type="match status" value="1"/>
</dbReference>
<evidence type="ECO:0000256" key="5">
    <source>
        <dbReference type="RuleBase" id="RU004383"/>
    </source>
</evidence>
<dbReference type="OrthoDB" id="10251131at2759"/>
<evidence type="ECO:0000256" key="1">
    <source>
        <dbReference type="ARBA" id="ARBA00009680"/>
    </source>
</evidence>
<dbReference type="GO" id="GO:1990904">
    <property type="term" value="C:ribonucleoprotein complex"/>
    <property type="evidence" value="ECO:0007669"/>
    <property type="project" value="UniProtKB-KW"/>
</dbReference>
<evidence type="ECO:0000313" key="6">
    <source>
        <dbReference type="EMBL" id="KAF6000451.1"/>
    </source>
</evidence>
<proteinExistence type="inferred from homology"/>
<keyword evidence="7" id="KW-1185">Reference proteome</keyword>
<name>A0A7J7IDP8_9RHOD</name>
<organism evidence="6 7">
    <name type="scientific">Cyanidiococcus yangmingshanensis</name>
    <dbReference type="NCBI Taxonomy" id="2690220"/>
    <lineage>
        <taxon>Eukaryota</taxon>
        <taxon>Rhodophyta</taxon>
        <taxon>Bangiophyceae</taxon>
        <taxon>Cyanidiales</taxon>
        <taxon>Cyanidiaceae</taxon>
        <taxon>Cyanidiococcus</taxon>
    </lineage>
</organism>
<dbReference type="GO" id="GO:0006412">
    <property type="term" value="P:translation"/>
    <property type="evidence" value="ECO:0007669"/>
    <property type="project" value="InterPro"/>
</dbReference>
<dbReference type="PANTHER" id="PTHR10496">
    <property type="entry name" value="40S RIBOSOMAL PROTEIN S24"/>
    <property type="match status" value="1"/>
</dbReference>
<evidence type="ECO:0000313" key="7">
    <source>
        <dbReference type="Proteomes" id="UP000530660"/>
    </source>
</evidence>
<dbReference type="Proteomes" id="UP000530660">
    <property type="component" value="Unassembled WGS sequence"/>
</dbReference>
<comment type="caution">
    <text evidence="6">The sequence shown here is derived from an EMBL/GenBank/DDBJ whole genome shotgun (WGS) entry which is preliminary data.</text>
</comment>
<dbReference type="HAMAP" id="MF_00545">
    <property type="entry name" value="Ribosomal_eS24"/>
    <property type="match status" value="1"/>
</dbReference>